<sequence>MRNKFLLAISFLLSCFFVFISFYALKYIQYEPIEAMSVSNNFLNLMMTNKLDQAYALTNENAIVGTTFDRFQIKVRQELDTDFLKDKNCDFEIKAVNPKQTYRTRLSRYLNGSKAEADLLNVEYYPCEVPFQISLRLNRNGNWKVINFQSHAD</sequence>
<organism evidence="1 2">
    <name type="scientific">Leptospira weilii str. 2006001855</name>
    <dbReference type="NCBI Taxonomy" id="996804"/>
    <lineage>
        <taxon>Bacteria</taxon>
        <taxon>Pseudomonadati</taxon>
        <taxon>Spirochaetota</taxon>
        <taxon>Spirochaetia</taxon>
        <taxon>Leptospirales</taxon>
        <taxon>Leptospiraceae</taxon>
        <taxon>Leptospira</taxon>
    </lineage>
</organism>
<dbReference type="EMBL" id="AFJM02000046">
    <property type="protein sequence ID" value="EMM71641.1"/>
    <property type="molecule type" value="Genomic_DNA"/>
</dbReference>
<reference evidence="1 2" key="1">
    <citation type="submission" date="2013-01" db="EMBL/GenBank/DDBJ databases">
        <authorList>
            <person name="Harkins D.M."/>
            <person name="Durkin A.S."/>
            <person name="Brinkac L.M."/>
            <person name="Haft D.H."/>
            <person name="Selengut J.D."/>
            <person name="Sanka R."/>
            <person name="DePew J."/>
            <person name="Purushe J."/>
            <person name="Hospenthal D.R."/>
            <person name="Murray C.K."/>
            <person name="Pimentel G."/>
            <person name="Wasfy M."/>
            <person name="Vinetz J.M."/>
            <person name="Sutton G.G."/>
            <person name="Nierman W.C."/>
            <person name="Fouts D.E."/>
        </authorList>
    </citation>
    <scope>NUCLEOTIDE SEQUENCE [LARGE SCALE GENOMIC DNA]</scope>
    <source>
        <strain evidence="1 2">2006001855</strain>
    </source>
</reference>
<dbReference type="Proteomes" id="UP000012101">
    <property type="component" value="Unassembled WGS sequence"/>
</dbReference>
<evidence type="ECO:0000313" key="1">
    <source>
        <dbReference type="EMBL" id="EMM71641.1"/>
    </source>
</evidence>
<accession>M6FXZ5</accession>
<evidence type="ECO:0000313" key="2">
    <source>
        <dbReference type="Proteomes" id="UP000012101"/>
    </source>
</evidence>
<protein>
    <submittedName>
        <fullName evidence="1">Putative lipoprotein</fullName>
    </submittedName>
</protein>
<comment type="caution">
    <text evidence="1">The sequence shown here is derived from an EMBL/GenBank/DDBJ whole genome shotgun (WGS) entry which is preliminary data.</text>
</comment>
<gene>
    <name evidence="1" type="ORF">LEP1GSC038_0472</name>
</gene>
<proteinExistence type="predicted"/>
<name>M6FXZ5_9LEPT</name>
<keyword evidence="1" id="KW-0449">Lipoprotein</keyword>
<dbReference type="PROSITE" id="PS51257">
    <property type="entry name" value="PROKAR_LIPOPROTEIN"/>
    <property type="match status" value="1"/>
</dbReference>
<dbReference type="AlphaFoldDB" id="M6FXZ5"/>